<evidence type="ECO:0000313" key="2">
    <source>
        <dbReference type="Proteomes" id="UP000320231"/>
    </source>
</evidence>
<dbReference type="AlphaFoldDB" id="A0A455ULU2"/>
<protein>
    <recommendedName>
        <fullName evidence="3">Serine--glyoxylate aminotransferase</fullName>
    </recommendedName>
</protein>
<proteinExistence type="predicted"/>
<dbReference type="EMBL" id="AP019514">
    <property type="protein sequence ID" value="BBI63904.1"/>
    <property type="molecule type" value="Genomic_DNA"/>
</dbReference>
<name>A0A455ULU2_9GAMM</name>
<accession>A0A455ULU2</accession>
<dbReference type="InterPro" id="IPR015421">
    <property type="entry name" value="PyrdxlP-dep_Trfase_major"/>
</dbReference>
<dbReference type="KEGG" id="hsr:HSBAA_52100"/>
<dbReference type="InterPro" id="IPR015424">
    <property type="entry name" value="PyrdxlP-dep_Trfase"/>
</dbReference>
<dbReference type="SUPFAM" id="SSF53383">
    <property type="entry name" value="PLP-dependent transferases"/>
    <property type="match status" value="1"/>
</dbReference>
<gene>
    <name evidence="1" type="ORF">HSBAA_52100</name>
</gene>
<reference evidence="1 2" key="1">
    <citation type="journal article" date="2019" name="Microbiol. Resour. Announc.">
        <title>Complete Genome Sequence of Halomonas sulfidaeris Strain Esulfide1 Isolated from a Metal Sulfide Rock at a Depth of 2,200 Meters, Obtained Using Nanopore Sequencing.</title>
        <authorList>
            <person name="Saito M."/>
            <person name="Nishigata A."/>
            <person name="Galipon J."/>
            <person name="Arakawa K."/>
        </authorList>
    </citation>
    <scope>NUCLEOTIDE SEQUENCE [LARGE SCALE GENOMIC DNA]</scope>
    <source>
        <strain evidence="1 2">ATCC BAA-803</strain>
    </source>
</reference>
<sequence>MLKLDFHPSGRHFLQIPGPSPVPDRILRAMSLPTIDHRGPEFGALGA</sequence>
<evidence type="ECO:0000313" key="1">
    <source>
        <dbReference type="EMBL" id="BBI63904.1"/>
    </source>
</evidence>
<dbReference type="Gene3D" id="3.40.640.10">
    <property type="entry name" value="Type I PLP-dependent aspartate aminotransferase-like (Major domain)"/>
    <property type="match status" value="1"/>
</dbReference>
<organism evidence="1 2">
    <name type="scientific">Vreelandella sulfidaeris</name>
    <dbReference type="NCBI Taxonomy" id="115553"/>
    <lineage>
        <taxon>Bacteria</taxon>
        <taxon>Pseudomonadati</taxon>
        <taxon>Pseudomonadota</taxon>
        <taxon>Gammaproteobacteria</taxon>
        <taxon>Oceanospirillales</taxon>
        <taxon>Halomonadaceae</taxon>
        <taxon>Vreelandella</taxon>
    </lineage>
</organism>
<evidence type="ECO:0008006" key="3">
    <source>
        <dbReference type="Google" id="ProtNLM"/>
    </source>
</evidence>
<dbReference type="Proteomes" id="UP000320231">
    <property type="component" value="Chromosome"/>
</dbReference>